<evidence type="ECO:0000313" key="1">
    <source>
        <dbReference type="EMBL" id="KAF8561961.1"/>
    </source>
</evidence>
<comment type="caution">
    <text evidence="1">The sequence shown here is derived from an EMBL/GenBank/DDBJ whole genome shotgun (WGS) entry which is preliminary data.</text>
</comment>
<proteinExistence type="predicted"/>
<keyword evidence="2" id="KW-1185">Reference proteome</keyword>
<dbReference type="OrthoDB" id="6253987at2759"/>
<organism evidence="1 2">
    <name type="scientific">Paragonimus westermani</name>
    <dbReference type="NCBI Taxonomy" id="34504"/>
    <lineage>
        <taxon>Eukaryota</taxon>
        <taxon>Metazoa</taxon>
        <taxon>Spiralia</taxon>
        <taxon>Lophotrochozoa</taxon>
        <taxon>Platyhelminthes</taxon>
        <taxon>Trematoda</taxon>
        <taxon>Digenea</taxon>
        <taxon>Plagiorchiida</taxon>
        <taxon>Troglotremata</taxon>
        <taxon>Troglotrematidae</taxon>
        <taxon>Paragonimus</taxon>
    </lineage>
</organism>
<protein>
    <submittedName>
        <fullName evidence="1">Uncharacterized protein</fullName>
    </submittedName>
</protein>
<gene>
    <name evidence="1" type="ORF">P879_05811</name>
</gene>
<feature type="non-terminal residue" evidence="1">
    <location>
        <position position="1"/>
    </location>
</feature>
<evidence type="ECO:0000313" key="2">
    <source>
        <dbReference type="Proteomes" id="UP000699462"/>
    </source>
</evidence>
<sequence>MLIEDEETEASKSSAVDQHKEILAYETGKIPISNKAFVLANSLRLHRKTIPNIRRQRPASAMGNLEEPSTSKSTVMPKLYVRSLHKIATPETKEGLALLPSTMLRGPLESRRHKRPLYQTGSLALVAKVEERRSVPRSVTSQTVHKPVCIRSKENELRSEEEPDISEPLAEIDETAGKVAGVWMWLDTLLTAKTKATETPHSALQTFRIEAREKASRGFTRSKTPKMITMLEEKVSRLQHLVQDIEETEVWHPPTETSRPVEVYAEKRPGYSFYSVSRPALKTTQQIKSKFGDNKTRQTPTKETSFSQTTVLPKLRRRYVRYKPNECAAKSVEKLTANLEAATQYLQSVMSPGRLTELLTKIQSEKTPTDAMAKLEEALLQAAQKARDGENEPSPYVCGTPRPSQVPITQWRMLGIPRRSQNRQSVMFHSIHRGVHCRYALLAQSGFHKQNLSIAAHLTRMDLVDCINNSIQQ</sequence>
<accession>A0A8T0D5R6</accession>
<dbReference type="EMBL" id="JTDF01021341">
    <property type="protein sequence ID" value="KAF8561961.1"/>
    <property type="molecule type" value="Genomic_DNA"/>
</dbReference>
<dbReference type="AlphaFoldDB" id="A0A8T0D5R6"/>
<dbReference type="Proteomes" id="UP000699462">
    <property type="component" value="Unassembled WGS sequence"/>
</dbReference>
<name>A0A8T0D5R6_9TREM</name>
<reference evidence="1 2" key="1">
    <citation type="submission" date="2019-07" db="EMBL/GenBank/DDBJ databases">
        <title>Annotation for the trematode Paragonimus westermani.</title>
        <authorList>
            <person name="Choi Y.-J."/>
        </authorList>
    </citation>
    <scope>NUCLEOTIDE SEQUENCE [LARGE SCALE GENOMIC DNA]</scope>
    <source>
        <strain evidence="1">180907_Pwestermani</strain>
    </source>
</reference>